<dbReference type="AlphaFoldDB" id="A0A2P5CI97"/>
<feature type="compositionally biased region" description="Basic and acidic residues" evidence="1">
    <location>
        <begin position="1"/>
        <end position="25"/>
    </location>
</feature>
<sequence>MHISEEDISKSCEDDFEAENDREGNLELEESDGSSDGMIGKARRHQSDEEFKVPNKYMRRAPHFVDAATKKQIILHQCFKDYKEFNDIIRDNIKICKKSHYQV</sequence>
<evidence type="ECO:0000313" key="2">
    <source>
        <dbReference type="EMBL" id="PON60761.1"/>
    </source>
</evidence>
<dbReference type="EMBL" id="JXTB01000127">
    <property type="protein sequence ID" value="PON60761.1"/>
    <property type="molecule type" value="Genomic_DNA"/>
</dbReference>
<feature type="region of interest" description="Disordered" evidence="1">
    <location>
        <begin position="1"/>
        <end position="52"/>
    </location>
</feature>
<name>A0A2P5CI97_PARAD</name>
<dbReference type="OrthoDB" id="10362054at2759"/>
<accession>A0A2P5CI97</accession>
<comment type="caution">
    <text evidence="2">The sequence shown here is derived from an EMBL/GenBank/DDBJ whole genome shotgun (WGS) entry which is preliminary data.</text>
</comment>
<evidence type="ECO:0000256" key="1">
    <source>
        <dbReference type="SAM" id="MobiDB-lite"/>
    </source>
</evidence>
<keyword evidence="3" id="KW-1185">Reference proteome</keyword>
<dbReference type="Proteomes" id="UP000237105">
    <property type="component" value="Unassembled WGS sequence"/>
</dbReference>
<organism evidence="2 3">
    <name type="scientific">Parasponia andersonii</name>
    <name type="common">Sponia andersonii</name>
    <dbReference type="NCBI Taxonomy" id="3476"/>
    <lineage>
        <taxon>Eukaryota</taxon>
        <taxon>Viridiplantae</taxon>
        <taxon>Streptophyta</taxon>
        <taxon>Embryophyta</taxon>
        <taxon>Tracheophyta</taxon>
        <taxon>Spermatophyta</taxon>
        <taxon>Magnoliopsida</taxon>
        <taxon>eudicotyledons</taxon>
        <taxon>Gunneridae</taxon>
        <taxon>Pentapetalae</taxon>
        <taxon>rosids</taxon>
        <taxon>fabids</taxon>
        <taxon>Rosales</taxon>
        <taxon>Cannabaceae</taxon>
        <taxon>Parasponia</taxon>
    </lineage>
</organism>
<gene>
    <name evidence="2" type="ORF">PanWU01x14_150580</name>
</gene>
<evidence type="ECO:0000313" key="3">
    <source>
        <dbReference type="Proteomes" id="UP000237105"/>
    </source>
</evidence>
<protein>
    <submittedName>
        <fullName evidence="2">Uncharacterized protein</fullName>
    </submittedName>
</protein>
<reference evidence="3" key="1">
    <citation type="submission" date="2016-06" db="EMBL/GenBank/DDBJ databases">
        <title>Parallel loss of symbiosis genes in relatives of nitrogen-fixing non-legume Parasponia.</title>
        <authorList>
            <person name="Van Velzen R."/>
            <person name="Holmer R."/>
            <person name="Bu F."/>
            <person name="Rutten L."/>
            <person name="Van Zeijl A."/>
            <person name="Liu W."/>
            <person name="Santuari L."/>
            <person name="Cao Q."/>
            <person name="Sharma T."/>
            <person name="Shen D."/>
            <person name="Roswanjaya Y."/>
            <person name="Wardhani T."/>
            <person name="Kalhor M.S."/>
            <person name="Jansen J."/>
            <person name="Van den Hoogen J."/>
            <person name="Gungor B."/>
            <person name="Hartog M."/>
            <person name="Hontelez J."/>
            <person name="Verver J."/>
            <person name="Yang W.-C."/>
            <person name="Schijlen E."/>
            <person name="Repin R."/>
            <person name="Schilthuizen M."/>
            <person name="Schranz E."/>
            <person name="Heidstra R."/>
            <person name="Miyata K."/>
            <person name="Fedorova E."/>
            <person name="Kohlen W."/>
            <person name="Bisseling T."/>
            <person name="Smit S."/>
            <person name="Geurts R."/>
        </authorList>
    </citation>
    <scope>NUCLEOTIDE SEQUENCE [LARGE SCALE GENOMIC DNA]</scope>
    <source>
        <strain evidence="3">cv. WU1-14</strain>
    </source>
</reference>
<proteinExistence type="predicted"/>